<feature type="transmembrane region" description="Helical" evidence="13">
    <location>
        <begin position="333"/>
        <end position="354"/>
    </location>
</feature>
<evidence type="ECO:0000256" key="1">
    <source>
        <dbReference type="ARBA" id="ARBA00000085"/>
    </source>
</evidence>
<dbReference type="InterPro" id="IPR013587">
    <property type="entry name" value="Nitrate/nitrite_sensing"/>
</dbReference>
<dbReference type="Pfam" id="PF08376">
    <property type="entry name" value="NIT"/>
    <property type="match status" value="1"/>
</dbReference>
<proteinExistence type="predicted"/>
<dbReference type="KEGG" id="nhy:JQS43_13240"/>
<dbReference type="CDD" id="cd06225">
    <property type="entry name" value="HAMP"/>
    <property type="match status" value="1"/>
</dbReference>
<dbReference type="AlphaFoldDB" id="A0A895YDP3"/>
<keyword evidence="8 15" id="KW-0418">Kinase</keyword>
<dbReference type="InterPro" id="IPR050980">
    <property type="entry name" value="2C_sensor_his_kinase"/>
</dbReference>
<dbReference type="PANTHER" id="PTHR44936:SF9">
    <property type="entry name" value="SENSOR PROTEIN CREC"/>
    <property type="match status" value="1"/>
</dbReference>
<evidence type="ECO:0000259" key="14">
    <source>
        <dbReference type="PROSITE" id="PS50109"/>
    </source>
</evidence>
<evidence type="ECO:0000256" key="5">
    <source>
        <dbReference type="ARBA" id="ARBA00022679"/>
    </source>
</evidence>
<keyword evidence="6 13" id="KW-0812">Transmembrane</keyword>
<feature type="region of interest" description="Disordered" evidence="12">
    <location>
        <begin position="661"/>
        <end position="747"/>
    </location>
</feature>
<keyword evidence="4" id="KW-0597">Phosphoprotein</keyword>
<dbReference type="EC" id="2.7.13.3" evidence="3"/>
<keyword evidence="5" id="KW-0808">Transferase</keyword>
<evidence type="ECO:0000256" key="11">
    <source>
        <dbReference type="ARBA" id="ARBA00023012"/>
    </source>
</evidence>
<gene>
    <name evidence="15" type="ORF">JQS43_13240</name>
</gene>
<feature type="compositionally biased region" description="Pro residues" evidence="12">
    <location>
        <begin position="783"/>
        <end position="796"/>
    </location>
</feature>
<name>A0A895YDP3_9ACTN</name>
<organism evidence="15 16">
    <name type="scientific">Natronosporangium hydrolyticum</name>
    <dbReference type="NCBI Taxonomy" id="2811111"/>
    <lineage>
        <taxon>Bacteria</taxon>
        <taxon>Bacillati</taxon>
        <taxon>Actinomycetota</taxon>
        <taxon>Actinomycetes</taxon>
        <taxon>Micromonosporales</taxon>
        <taxon>Micromonosporaceae</taxon>
        <taxon>Natronosporangium</taxon>
    </lineage>
</organism>
<evidence type="ECO:0000256" key="8">
    <source>
        <dbReference type="ARBA" id="ARBA00022777"/>
    </source>
</evidence>
<keyword evidence="13" id="KW-0472">Membrane</keyword>
<dbReference type="Proteomes" id="UP000662857">
    <property type="component" value="Chromosome"/>
</dbReference>
<dbReference type="GO" id="GO:0000160">
    <property type="term" value="P:phosphorelay signal transduction system"/>
    <property type="evidence" value="ECO:0007669"/>
    <property type="project" value="UniProtKB-KW"/>
</dbReference>
<dbReference type="EMBL" id="CP070499">
    <property type="protein sequence ID" value="QSB12666.1"/>
    <property type="molecule type" value="Genomic_DNA"/>
</dbReference>
<dbReference type="Pfam" id="PF00672">
    <property type="entry name" value="HAMP"/>
    <property type="match status" value="1"/>
</dbReference>
<keyword evidence="9" id="KW-0067">ATP-binding</keyword>
<dbReference type="PANTHER" id="PTHR44936">
    <property type="entry name" value="SENSOR PROTEIN CREC"/>
    <property type="match status" value="1"/>
</dbReference>
<keyword evidence="16" id="KW-1185">Reference proteome</keyword>
<dbReference type="Pfam" id="PF02518">
    <property type="entry name" value="HATPase_c"/>
    <property type="match status" value="1"/>
</dbReference>
<evidence type="ECO:0000256" key="2">
    <source>
        <dbReference type="ARBA" id="ARBA00004370"/>
    </source>
</evidence>
<evidence type="ECO:0000313" key="15">
    <source>
        <dbReference type="EMBL" id="QSB12666.1"/>
    </source>
</evidence>
<reference evidence="15" key="1">
    <citation type="submission" date="2021-02" db="EMBL/GenBank/DDBJ databases">
        <title>Natrosporangium hydrolyticum gen. nov., sp. nov, a haloalkaliphilic actinobacterium from a soda solonchak soil.</title>
        <authorList>
            <person name="Sorokin D.Y."/>
            <person name="Khijniak T.V."/>
            <person name="Zakharycheva A.P."/>
            <person name="Boueva O.V."/>
            <person name="Ariskina E.V."/>
            <person name="Hahnke R.L."/>
            <person name="Bunk B."/>
            <person name="Sproer C."/>
            <person name="Schumann P."/>
            <person name="Evtushenko L.I."/>
            <person name="Kublanov I.V."/>
        </authorList>
    </citation>
    <scope>NUCLEOTIDE SEQUENCE</scope>
    <source>
        <strain evidence="15">DSM 106523</strain>
    </source>
</reference>
<comment type="subcellular location">
    <subcellularLocation>
        <location evidence="2">Membrane</location>
    </subcellularLocation>
</comment>
<evidence type="ECO:0000256" key="3">
    <source>
        <dbReference type="ARBA" id="ARBA00012438"/>
    </source>
</evidence>
<feature type="transmembrane region" description="Helical" evidence="13">
    <location>
        <begin position="32"/>
        <end position="52"/>
    </location>
</feature>
<dbReference type="RefSeq" id="WP_239674708.1">
    <property type="nucleotide sequence ID" value="NZ_CP070499.1"/>
</dbReference>
<dbReference type="GO" id="GO:0004673">
    <property type="term" value="F:protein histidine kinase activity"/>
    <property type="evidence" value="ECO:0007669"/>
    <property type="project" value="UniProtKB-EC"/>
</dbReference>
<evidence type="ECO:0000256" key="13">
    <source>
        <dbReference type="SAM" id="Phobius"/>
    </source>
</evidence>
<dbReference type="Gene3D" id="6.10.340.10">
    <property type="match status" value="1"/>
</dbReference>
<feature type="domain" description="Histidine kinase" evidence="14">
    <location>
        <begin position="548"/>
        <end position="651"/>
    </location>
</feature>
<dbReference type="PROSITE" id="PS50109">
    <property type="entry name" value="HIS_KIN"/>
    <property type="match status" value="1"/>
</dbReference>
<feature type="compositionally biased region" description="Pro residues" evidence="12">
    <location>
        <begin position="855"/>
        <end position="886"/>
    </location>
</feature>
<protein>
    <recommendedName>
        <fullName evidence="3">histidine kinase</fullName>
        <ecNumber evidence="3">2.7.13.3</ecNumber>
    </recommendedName>
</protein>
<evidence type="ECO:0000256" key="12">
    <source>
        <dbReference type="SAM" id="MobiDB-lite"/>
    </source>
</evidence>
<comment type="catalytic activity">
    <reaction evidence="1">
        <text>ATP + protein L-histidine = ADP + protein N-phospho-L-histidine.</text>
        <dbReference type="EC" id="2.7.13.3"/>
    </reaction>
</comment>
<evidence type="ECO:0000256" key="6">
    <source>
        <dbReference type="ARBA" id="ARBA00022692"/>
    </source>
</evidence>
<keyword evidence="11" id="KW-0902">Two-component regulatory system</keyword>
<dbReference type="InterPro" id="IPR003594">
    <property type="entry name" value="HATPase_dom"/>
</dbReference>
<dbReference type="InterPro" id="IPR036890">
    <property type="entry name" value="HATPase_C_sf"/>
</dbReference>
<accession>A0A895YDP3</accession>
<dbReference type="SMART" id="SM00387">
    <property type="entry name" value="HATPase_c"/>
    <property type="match status" value="1"/>
</dbReference>
<evidence type="ECO:0000256" key="10">
    <source>
        <dbReference type="ARBA" id="ARBA00022989"/>
    </source>
</evidence>
<feature type="compositionally biased region" description="Pro residues" evidence="12">
    <location>
        <begin position="667"/>
        <end position="687"/>
    </location>
</feature>
<evidence type="ECO:0000256" key="4">
    <source>
        <dbReference type="ARBA" id="ARBA00022553"/>
    </source>
</evidence>
<feature type="compositionally biased region" description="Low complexity" evidence="12">
    <location>
        <begin position="922"/>
        <end position="933"/>
    </location>
</feature>
<dbReference type="SUPFAM" id="SSF55874">
    <property type="entry name" value="ATPase domain of HSP90 chaperone/DNA topoisomerase II/histidine kinase"/>
    <property type="match status" value="1"/>
</dbReference>
<feature type="compositionally biased region" description="Polar residues" evidence="12">
    <location>
        <begin position="900"/>
        <end position="911"/>
    </location>
</feature>
<dbReference type="InterPro" id="IPR005467">
    <property type="entry name" value="His_kinase_dom"/>
</dbReference>
<keyword evidence="7" id="KW-0547">Nucleotide-binding</keyword>
<dbReference type="Gene3D" id="3.30.565.10">
    <property type="entry name" value="Histidine kinase-like ATPase, C-terminal domain"/>
    <property type="match status" value="1"/>
</dbReference>
<feature type="region of interest" description="Disordered" evidence="12">
    <location>
        <begin position="762"/>
        <end position="1002"/>
    </location>
</feature>
<dbReference type="GO" id="GO:0005524">
    <property type="term" value="F:ATP binding"/>
    <property type="evidence" value="ECO:0007669"/>
    <property type="project" value="UniProtKB-KW"/>
</dbReference>
<evidence type="ECO:0000313" key="16">
    <source>
        <dbReference type="Proteomes" id="UP000662857"/>
    </source>
</evidence>
<keyword evidence="10 13" id="KW-1133">Transmembrane helix</keyword>
<feature type="compositionally biased region" description="Polar residues" evidence="12">
    <location>
        <begin position="821"/>
        <end position="844"/>
    </location>
</feature>
<evidence type="ECO:0000256" key="7">
    <source>
        <dbReference type="ARBA" id="ARBA00022741"/>
    </source>
</evidence>
<dbReference type="InterPro" id="IPR003660">
    <property type="entry name" value="HAMP_dom"/>
</dbReference>
<dbReference type="GO" id="GO:0016020">
    <property type="term" value="C:membrane"/>
    <property type="evidence" value="ECO:0007669"/>
    <property type="project" value="UniProtKB-SubCell"/>
</dbReference>
<evidence type="ECO:0000256" key="9">
    <source>
        <dbReference type="ARBA" id="ARBA00022840"/>
    </source>
</evidence>
<sequence>MTDRPPAAEAGPSSPKGLFRSRLRDARIRSKLGLILIIPLIAVVALASVRLVDSGQRALGADQTRSLAVVTAEVATVAHELHAERMAAAKFLSEEDADPGAFNELVANTDEAVEQYQSARAELGDVPDVVEDRLTRVDEQLANLGTVRQGIVGESETTVSGVVLSYGVVLTDFIAYQESVSQVAGDPDLAESIRALAALSKAKNQMSEAQALAFVMLLDGEPDEEQLAIFLATQTGAQESLLNFTLSANASQLTAVNSAIGGGSVVIADRAAASVIQSANQGQALISADAASQSLGAVVNLLRTEETGLHTDQVTAATDLRDQVFQQVLLESVLVLLALAIAIAVAVLLARMLARSLQQLRENALTVAEKDLPETVERLSDPRTLGENTPAQLAAQVQEPIQLRSRDEIGEVAQAFNVVHREAVRVAAEQAALRTSVSAMFLSLARRSQSLVDRMISQLDEIERHEEDPKRLAKMFALDHLATRMRRNDENLLVLAGADSSPPRTDDALVADVLRASQSEVEHYDRIEFGTIDSDVSVVANAVNDTVRLVAELFDNAARFSPPDSAVVCEARRLGDHVIIQIEDRGVGMSQDQVSRLNAWLTSPPSLEVTTFRKMGLAVVARLASRHQIRVELRCDPNYGTIAYVALPRNILVLPRSRTRSLEAPTPRSPLPVEPAPAPAPTTPPVPSRHVGQLPRRSPGAAAQPGGWDQPEPSGWGQEATGWQESHVAPQPAPMGNGQPASYEPAQNHANQETNQFDLPVAGRPLYDMTAHTGSESPTTQHPSPPPATQPPPPPEATVELPIFKEMEQVWFRNQAGGPTGHNQDAWQASQRTETPSAGNQAPRQQPAASTLPPRSAPTPPPAATPPATPPPAATPSPASSAPPPAATNSAAAEAESYQPAGSSAPQQPATHRNEPDNWRTAADFGWRAAAAASQPTSGGATASGLPKRVPQAQLVPGSVEIPTATPKDTPAANNRRSPEEIRGLLSAYHRGVQRGRESGGR</sequence>